<feature type="binding site" evidence="14">
    <location>
        <position position="143"/>
    </location>
    <ligand>
        <name>L-threonine</name>
        <dbReference type="ChEBI" id="CHEBI:57926"/>
    </ligand>
</feature>
<dbReference type="FunFam" id="3.90.870.10:FF:000008">
    <property type="entry name" value="Threonylcarbamoyl-AMP synthase"/>
    <property type="match status" value="1"/>
</dbReference>
<dbReference type="PANTHER" id="PTHR17490">
    <property type="entry name" value="SUA5"/>
    <property type="match status" value="1"/>
</dbReference>
<feature type="binding site" evidence="14">
    <location>
        <position position="236"/>
    </location>
    <ligand>
        <name>ATP</name>
        <dbReference type="ChEBI" id="CHEBI:30616"/>
    </ligand>
</feature>
<reference evidence="16 17" key="1">
    <citation type="submission" date="2016-01" db="EMBL/GenBank/DDBJ databases">
        <title>Complete genome sequence of strain Lentibacillus amyloliquefaciens LAM0015T isolated from saline sediment.</title>
        <authorList>
            <person name="Wang J.-L."/>
            <person name="He M.-X."/>
        </authorList>
    </citation>
    <scope>NUCLEOTIDE SEQUENCE [LARGE SCALE GENOMIC DNA]</scope>
    <source>
        <strain evidence="16 17">LAM0015</strain>
    </source>
</reference>
<feature type="binding site" evidence="14">
    <location>
        <position position="37"/>
    </location>
    <ligand>
        <name>L-threonine</name>
        <dbReference type="ChEBI" id="CHEBI:57926"/>
    </ligand>
</feature>
<dbReference type="InterPro" id="IPR006070">
    <property type="entry name" value="Sua5-like_dom"/>
</dbReference>
<evidence type="ECO:0000256" key="8">
    <source>
        <dbReference type="ARBA" id="ARBA00022695"/>
    </source>
</evidence>
<dbReference type="GO" id="GO:0005524">
    <property type="term" value="F:ATP binding"/>
    <property type="evidence" value="ECO:0007669"/>
    <property type="project" value="UniProtKB-UniRule"/>
</dbReference>
<evidence type="ECO:0000313" key="17">
    <source>
        <dbReference type="Proteomes" id="UP000050331"/>
    </source>
</evidence>
<dbReference type="EC" id="2.7.7.87" evidence="3 13"/>
<dbReference type="FunFam" id="3.40.50.11030:FF:000001">
    <property type="entry name" value="Threonylcarbamoyl-AMP synthase"/>
    <property type="match status" value="1"/>
</dbReference>
<dbReference type="GO" id="GO:0005737">
    <property type="term" value="C:cytoplasm"/>
    <property type="evidence" value="ECO:0007669"/>
    <property type="project" value="UniProtKB-SubCell"/>
</dbReference>
<sequence>MQTTRMFIDQESPTTEALREASALLRDGQTVAFPTETVYGLGADATSKEAVSGIFRAKGRPEDNPLIAHVATKKQLRSLVTSLPAAAEKLINKFTPGPLTLVLPSNGTCAENVTAGLSTIGVRIPDHPVAQALLKACDLPLAAPSANISGKPSPTTADHVWSDLQGKIAGLIDGGATGVGVESTVIDCTQEIPVILRPGGITKEQLEAEIGEVMVDPALASTTEEPKAPGMKYTHYAPDVPMWLVAGTPENIQAVIEKERSSKKRIGVMASIETAEKLDADRIITLGSDLREIAASLYDALRIFKNEDVDLILCESFPRTGIGQAIMNRLEKAAVEFVEV</sequence>
<dbReference type="Gene3D" id="3.40.50.11030">
    <property type="entry name" value="Threonylcarbamoyl-AMP synthase, C-terminal domain"/>
    <property type="match status" value="1"/>
</dbReference>
<keyword evidence="6 13" id="KW-0808">Transferase</keyword>
<dbReference type="Gene3D" id="3.90.870.10">
    <property type="entry name" value="DHBP synthase"/>
    <property type="match status" value="1"/>
</dbReference>
<evidence type="ECO:0000256" key="12">
    <source>
        <dbReference type="ARBA" id="ARBA00048366"/>
    </source>
</evidence>
<feature type="binding site" evidence="14">
    <location>
        <position position="183"/>
    </location>
    <ligand>
        <name>L-threonine</name>
        <dbReference type="ChEBI" id="CHEBI:57926"/>
    </ligand>
</feature>
<dbReference type="InterPro" id="IPR017945">
    <property type="entry name" value="DHBP_synth_RibB-like_a/b_dom"/>
</dbReference>
<evidence type="ECO:0000256" key="14">
    <source>
        <dbReference type="PIRSR" id="PIRSR004930-1"/>
    </source>
</evidence>
<dbReference type="STRING" id="1472767.AOX59_15645"/>
<name>A0A0U4F332_9BACI</name>
<dbReference type="AlphaFoldDB" id="A0A0U4F332"/>
<dbReference type="GO" id="GO:0003725">
    <property type="term" value="F:double-stranded RNA binding"/>
    <property type="evidence" value="ECO:0007669"/>
    <property type="project" value="UniProtKB-UniRule"/>
</dbReference>
<evidence type="ECO:0000256" key="9">
    <source>
        <dbReference type="ARBA" id="ARBA00022741"/>
    </source>
</evidence>
<evidence type="ECO:0000256" key="3">
    <source>
        <dbReference type="ARBA" id="ARBA00012584"/>
    </source>
</evidence>
<dbReference type="InterPro" id="IPR038385">
    <property type="entry name" value="Sua5/YwlC_C"/>
</dbReference>
<evidence type="ECO:0000256" key="2">
    <source>
        <dbReference type="ARBA" id="ARBA00007663"/>
    </source>
</evidence>
<evidence type="ECO:0000313" key="16">
    <source>
        <dbReference type="EMBL" id="ALX49879.1"/>
    </source>
</evidence>
<feature type="binding site" evidence="14">
    <location>
        <position position="119"/>
    </location>
    <ligand>
        <name>ATP</name>
        <dbReference type="ChEBI" id="CHEBI:30616"/>
    </ligand>
</feature>
<dbReference type="EMBL" id="CP013862">
    <property type="protein sequence ID" value="ALX49879.1"/>
    <property type="molecule type" value="Genomic_DNA"/>
</dbReference>
<dbReference type="Pfam" id="PF03481">
    <property type="entry name" value="Sua5_C"/>
    <property type="match status" value="1"/>
</dbReference>
<dbReference type="GO" id="GO:0008033">
    <property type="term" value="P:tRNA processing"/>
    <property type="evidence" value="ECO:0007669"/>
    <property type="project" value="UniProtKB-KW"/>
</dbReference>
<dbReference type="Proteomes" id="UP000050331">
    <property type="component" value="Chromosome"/>
</dbReference>
<proteinExistence type="inferred from homology"/>
<dbReference type="InterPro" id="IPR005145">
    <property type="entry name" value="Sua5_C"/>
</dbReference>
<dbReference type="InterPro" id="IPR010923">
    <property type="entry name" value="T(6)A37_SUA5"/>
</dbReference>
<evidence type="ECO:0000256" key="4">
    <source>
        <dbReference type="ARBA" id="ARBA00015492"/>
    </source>
</evidence>
<organism evidence="16 17">
    <name type="scientific">Lentibacillus amyloliquefaciens</name>
    <dbReference type="NCBI Taxonomy" id="1472767"/>
    <lineage>
        <taxon>Bacteria</taxon>
        <taxon>Bacillati</taxon>
        <taxon>Bacillota</taxon>
        <taxon>Bacilli</taxon>
        <taxon>Bacillales</taxon>
        <taxon>Bacillaceae</taxon>
        <taxon>Lentibacillus</taxon>
    </lineage>
</organism>
<dbReference type="PIRSF" id="PIRSF004930">
    <property type="entry name" value="Tln_factor_SUA5"/>
    <property type="match status" value="1"/>
</dbReference>
<comment type="function">
    <text evidence="13">Required for the formation of a threonylcarbamoyl group on adenosine at position 37 (t(6)A37) in tRNAs that read codons beginning with adenine.</text>
</comment>
<feature type="binding site" evidence="14">
    <location>
        <position position="60"/>
    </location>
    <ligand>
        <name>ATP</name>
        <dbReference type="ChEBI" id="CHEBI:30616"/>
    </ligand>
</feature>
<accession>A0A0U4F332</accession>
<comment type="similarity">
    <text evidence="2 13">Belongs to the SUA5 family.</text>
</comment>
<dbReference type="PANTHER" id="PTHR17490:SF16">
    <property type="entry name" value="THREONYLCARBAMOYL-AMP SYNTHASE"/>
    <property type="match status" value="1"/>
</dbReference>
<comment type="subcellular location">
    <subcellularLocation>
        <location evidence="1 13">Cytoplasm</location>
    </subcellularLocation>
</comment>
<keyword evidence="7 13" id="KW-0819">tRNA processing</keyword>
<keyword evidence="9 13" id="KW-0547">Nucleotide-binding</keyword>
<dbReference type="OrthoDB" id="9814580at2"/>
<evidence type="ECO:0000256" key="10">
    <source>
        <dbReference type="ARBA" id="ARBA00022840"/>
    </source>
</evidence>
<evidence type="ECO:0000256" key="5">
    <source>
        <dbReference type="ARBA" id="ARBA00022490"/>
    </source>
</evidence>
<dbReference type="Pfam" id="PF01300">
    <property type="entry name" value="Sua5_yciO_yrdC"/>
    <property type="match status" value="1"/>
</dbReference>
<evidence type="ECO:0000256" key="11">
    <source>
        <dbReference type="ARBA" id="ARBA00029774"/>
    </source>
</evidence>
<keyword evidence="17" id="KW-1185">Reference proteome</keyword>
<protein>
    <recommendedName>
        <fullName evidence="4 13">Threonylcarbamoyl-AMP synthase</fullName>
        <shortName evidence="13">TC-AMP synthase</shortName>
        <ecNumber evidence="3 13">2.7.7.87</ecNumber>
    </recommendedName>
    <alternativeName>
        <fullName evidence="11 13">L-threonylcarbamoyladenylate synthase</fullName>
    </alternativeName>
</protein>
<evidence type="ECO:0000256" key="6">
    <source>
        <dbReference type="ARBA" id="ARBA00022679"/>
    </source>
</evidence>
<evidence type="ECO:0000256" key="13">
    <source>
        <dbReference type="PIRNR" id="PIRNR004930"/>
    </source>
</evidence>
<dbReference type="NCBIfam" id="TIGR00057">
    <property type="entry name" value="L-threonylcarbamoyladenylate synthase"/>
    <property type="match status" value="1"/>
</dbReference>
<dbReference type="InterPro" id="IPR050156">
    <property type="entry name" value="TC-AMP_synthase_SUA5"/>
</dbReference>
<dbReference type="PROSITE" id="PS51163">
    <property type="entry name" value="YRDC"/>
    <property type="match status" value="1"/>
</dbReference>
<feature type="binding site" evidence="14">
    <location>
        <position position="145"/>
    </location>
    <ligand>
        <name>ATP</name>
        <dbReference type="ChEBI" id="CHEBI:30616"/>
    </ligand>
</feature>
<evidence type="ECO:0000256" key="1">
    <source>
        <dbReference type="ARBA" id="ARBA00004496"/>
    </source>
</evidence>
<dbReference type="GO" id="GO:0000049">
    <property type="term" value="F:tRNA binding"/>
    <property type="evidence" value="ECO:0007669"/>
    <property type="project" value="TreeGrafter"/>
</dbReference>
<feature type="binding site" evidence="14">
    <location>
        <position position="153"/>
    </location>
    <ligand>
        <name>ATP</name>
        <dbReference type="ChEBI" id="CHEBI:30616"/>
    </ligand>
</feature>
<keyword evidence="8 13" id="KW-0548">Nucleotidyltransferase</keyword>
<keyword evidence="10 13" id="KW-0067">ATP-binding</keyword>
<dbReference type="GO" id="GO:0006450">
    <property type="term" value="P:regulation of translational fidelity"/>
    <property type="evidence" value="ECO:0007669"/>
    <property type="project" value="TreeGrafter"/>
</dbReference>
<dbReference type="RefSeq" id="WP_068446831.1">
    <property type="nucleotide sequence ID" value="NZ_CP013862.1"/>
</dbReference>
<feature type="binding site" evidence="14">
    <location>
        <position position="197"/>
    </location>
    <ligand>
        <name>ATP</name>
        <dbReference type="ChEBI" id="CHEBI:30616"/>
    </ligand>
</feature>
<feature type="binding site" evidence="14">
    <location>
        <position position="123"/>
    </location>
    <ligand>
        <name>L-threonine</name>
        <dbReference type="ChEBI" id="CHEBI:57926"/>
    </ligand>
</feature>
<feature type="binding site" evidence="14">
    <location>
        <position position="69"/>
    </location>
    <ligand>
        <name>L-threonine</name>
        <dbReference type="ChEBI" id="CHEBI:57926"/>
    </ligand>
</feature>
<dbReference type="SUPFAM" id="SSF55821">
    <property type="entry name" value="YrdC/RibB"/>
    <property type="match status" value="1"/>
</dbReference>
<dbReference type="GO" id="GO:0061710">
    <property type="term" value="F:L-threonylcarbamoyladenylate synthase"/>
    <property type="evidence" value="ECO:0007669"/>
    <property type="project" value="UniProtKB-EC"/>
</dbReference>
<evidence type="ECO:0000259" key="15">
    <source>
        <dbReference type="PROSITE" id="PS51163"/>
    </source>
</evidence>
<keyword evidence="5 13" id="KW-0963">Cytoplasm</keyword>
<dbReference type="KEGG" id="lao:AOX59_15645"/>
<feature type="binding site" evidence="14">
    <location>
        <position position="64"/>
    </location>
    <ligand>
        <name>ATP</name>
        <dbReference type="ChEBI" id="CHEBI:30616"/>
    </ligand>
</feature>
<evidence type="ECO:0000256" key="7">
    <source>
        <dbReference type="ARBA" id="ARBA00022694"/>
    </source>
</evidence>
<comment type="catalytic activity">
    <reaction evidence="12 13">
        <text>L-threonine + hydrogencarbonate + ATP = L-threonylcarbamoyladenylate + diphosphate + H2O</text>
        <dbReference type="Rhea" id="RHEA:36407"/>
        <dbReference type="ChEBI" id="CHEBI:15377"/>
        <dbReference type="ChEBI" id="CHEBI:17544"/>
        <dbReference type="ChEBI" id="CHEBI:30616"/>
        <dbReference type="ChEBI" id="CHEBI:33019"/>
        <dbReference type="ChEBI" id="CHEBI:57926"/>
        <dbReference type="ChEBI" id="CHEBI:73682"/>
        <dbReference type="EC" id="2.7.7.87"/>
    </reaction>
</comment>
<feature type="domain" description="YrdC-like" evidence="15">
    <location>
        <begin position="15"/>
        <end position="201"/>
    </location>
</feature>
<gene>
    <name evidence="16" type="ORF">AOX59_15645</name>
</gene>